<dbReference type="Pfam" id="PF04237">
    <property type="entry name" value="YjbR"/>
    <property type="match status" value="1"/>
</dbReference>
<gene>
    <name evidence="1" type="ORF">J2S57_005742</name>
</gene>
<dbReference type="InterPro" id="IPR038056">
    <property type="entry name" value="YjbR-like_sf"/>
</dbReference>
<keyword evidence="2" id="KW-1185">Reference proteome</keyword>
<name>A0ABT9PBB1_9ACTN</name>
<proteinExistence type="predicted"/>
<dbReference type="SUPFAM" id="SSF142906">
    <property type="entry name" value="YjbR-like"/>
    <property type="match status" value="1"/>
</dbReference>
<organism evidence="1 2">
    <name type="scientific">Kineosporia succinea</name>
    <dbReference type="NCBI Taxonomy" id="84632"/>
    <lineage>
        <taxon>Bacteria</taxon>
        <taxon>Bacillati</taxon>
        <taxon>Actinomycetota</taxon>
        <taxon>Actinomycetes</taxon>
        <taxon>Kineosporiales</taxon>
        <taxon>Kineosporiaceae</taxon>
        <taxon>Kineosporia</taxon>
    </lineage>
</organism>
<protein>
    <submittedName>
        <fullName evidence="1">DNA-binding protein (MmcQ/YjbR family)</fullName>
    </submittedName>
</protein>
<dbReference type="RefSeq" id="WP_307248749.1">
    <property type="nucleotide sequence ID" value="NZ_JAUSQZ010000001.1"/>
</dbReference>
<reference evidence="1 2" key="1">
    <citation type="submission" date="2023-07" db="EMBL/GenBank/DDBJ databases">
        <title>Sequencing the genomes of 1000 actinobacteria strains.</title>
        <authorList>
            <person name="Klenk H.-P."/>
        </authorList>
    </citation>
    <scope>NUCLEOTIDE SEQUENCE [LARGE SCALE GENOMIC DNA]</scope>
    <source>
        <strain evidence="1 2">DSM 44388</strain>
    </source>
</reference>
<dbReference type="EMBL" id="JAUSQZ010000001">
    <property type="protein sequence ID" value="MDP9829993.1"/>
    <property type="molecule type" value="Genomic_DNA"/>
</dbReference>
<dbReference type="Proteomes" id="UP001235712">
    <property type="component" value="Unassembled WGS sequence"/>
</dbReference>
<evidence type="ECO:0000313" key="1">
    <source>
        <dbReference type="EMBL" id="MDP9829993.1"/>
    </source>
</evidence>
<comment type="caution">
    <text evidence="1">The sequence shown here is derived from an EMBL/GenBank/DDBJ whole genome shotgun (WGS) entry which is preliminary data.</text>
</comment>
<dbReference type="PANTHER" id="PTHR35145:SF1">
    <property type="entry name" value="CYTOPLASMIC PROTEIN"/>
    <property type="match status" value="1"/>
</dbReference>
<dbReference type="PANTHER" id="PTHR35145">
    <property type="entry name" value="CYTOPLASMIC PROTEIN-RELATED"/>
    <property type="match status" value="1"/>
</dbReference>
<dbReference type="GO" id="GO:0003677">
    <property type="term" value="F:DNA binding"/>
    <property type="evidence" value="ECO:0007669"/>
    <property type="project" value="UniProtKB-KW"/>
</dbReference>
<sequence>MDGMSLRELALRVATGLPAAEHCFPFGPEHEVCKVVGKVFFLTGELRGEPLVTLKCEPESSLALQEEFPEITPGYHMNKKHWISMRGGDGLDEGLVDELVRTSYTLVVDTLPRSKRPGLSARALKGVEPA</sequence>
<dbReference type="InterPro" id="IPR058532">
    <property type="entry name" value="YjbR/MT2646/Rv2570-like"/>
</dbReference>
<dbReference type="Gene3D" id="3.90.1150.30">
    <property type="match status" value="1"/>
</dbReference>
<evidence type="ECO:0000313" key="2">
    <source>
        <dbReference type="Proteomes" id="UP001235712"/>
    </source>
</evidence>
<accession>A0ABT9PBB1</accession>
<keyword evidence="1" id="KW-0238">DNA-binding</keyword>
<dbReference type="InterPro" id="IPR007351">
    <property type="entry name" value="YjbR"/>
</dbReference>